<evidence type="ECO:0000256" key="2">
    <source>
        <dbReference type="ARBA" id="ARBA00022448"/>
    </source>
</evidence>
<protein>
    <recommendedName>
        <fullName evidence="13">ABC transporter domain-containing protein</fullName>
    </recommendedName>
</protein>
<dbReference type="PANTHER" id="PTHR24221:SF503">
    <property type="entry name" value="MITOCHONDRIAL POTASSIUM CHANNEL ATP-BINDING SUBUNIT"/>
    <property type="match status" value="1"/>
</dbReference>
<dbReference type="Pfam" id="PF00005">
    <property type="entry name" value="ABC_tran"/>
    <property type="match status" value="1"/>
</dbReference>
<keyword evidence="2" id="KW-0813">Transport</keyword>
<dbReference type="InterPro" id="IPR017871">
    <property type="entry name" value="ABC_transporter-like_CS"/>
</dbReference>
<evidence type="ECO:0000256" key="8">
    <source>
        <dbReference type="ARBA" id="ARBA00023136"/>
    </source>
</evidence>
<keyword evidence="7" id="KW-1133">Transmembrane helix</keyword>
<evidence type="ECO:0000313" key="11">
    <source>
        <dbReference type="EMBL" id="PTB40380.1"/>
    </source>
</evidence>
<dbReference type="GO" id="GO:0005524">
    <property type="term" value="F:ATP binding"/>
    <property type="evidence" value="ECO:0007669"/>
    <property type="project" value="UniProtKB-KW"/>
</dbReference>
<dbReference type="PROSITE" id="PS00211">
    <property type="entry name" value="ABC_TRANSPORTER_1"/>
    <property type="match status" value="1"/>
</dbReference>
<keyword evidence="5" id="KW-0547">Nucleotide-binding</keyword>
<keyword evidence="4" id="KW-0812">Transmembrane</keyword>
<keyword evidence="3" id="KW-1003">Cell membrane</keyword>
<keyword evidence="8" id="KW-0472">Membrane</keyword>
<evidence type="ECO:0008006" key="13">
    <source>
        <dbReference type="Google" id="ProtNLM"/>
    </source>
</evidence>
<keyword evidence="12" id="KW-1185">Reference proteome</keyword>
<name>A0A2T3Z6K2_TRIA4</name>
<evidence type="ECO:0000256" key="5">
    <source>
        <dbReference type="ARBA" id="ARBA00022741"/>
    </source>
</evidence>
<dbReference type="InterPro" id="IPR003593">
    <property type="entry name" value="AAA+_ATPase"/>
</dbReference>
<dbReference type="STRING" id="1042311.A0A2T3Z6K2"/>
<dbReference type="InterPro" id="IPR011527">
    <property type="entry name" value="ABC1_TM_dom"/>
</dbReference>
<comment type="subcellular location">
    <subcellularLocation>
        <location evidence="1">Cell membrane</location>
        <topology evidence="1">Multi-pass membrane protein</topology>
    </subcellularLocation>
</comment>
<feature type="domain" description="ABC transmembrane type-1" evidence="10">
    <location>
        <begin position="7"/>
        <end position="212"/>
    </location>
</feature>
<dbReference type="SMART" id="SM00382">
    <property type="entry name" value="AAA"/>
    <property type="match status" value="1"/>
</dbReference>
<evidence type="ECO:0000256" key="3">
    <source>
        <dbReference type="ARBA" id="ARBA00022475"/>
    </source>
</evidence>
<dbReference type="PROSITE" id="PS50929">
    <property type="entry name" value="ABC_TM1F"/>
    <property type="match status" value="1"/>
</dbReference>
<feature type="domain" description="ABC transporter" evidence="9">
    <location>
        <begin position="246"/>
        <end position="478"/>
    </location>
</feature>
<dbReference type="SUPFAM" id="SSF52540">
    <property type="entry name" value="P-loop containing nucleoside triphosphate hydrolases"/>
    <property type="match status" value="1"/>
</dbReference>
<dbReference type="InterPro" id="IPR039421">
    <property type="entry name" value="Type_1_exporter"/>
</dbReference>
<evidence type="ECO:0000256" key="4">
    <source>
        <dbReference type="ARBA" id="ARBA00022692"/>
    </source>
</evidence>
<evidence type="ECO:0000256" key="6">
    <source>
        <dbReference type="ARBA" id="ARBA00022840"/>
    </source>
</evidence>
<organism evidence="11 12">
    <name type="scientific">Trichoderma asperellum (strain ATCC 204424 / CBS 433.97 / NBRC 101777)</name>
    <dbReference type="NCBI Taxonomy" id="1042311"/>
    <lineage>
        <taxon>Eukaryota</taxon>
        <taxon>Fungi</taxon>
        <taxon>Dikarya</taxon>
        <taxon>Ascomycota</taxon>
        <taxon>Pezizomycotina</taxon>
        <taxon>Sordariomycetes</taxon>
        <taxon>Hypocreomycetidae</taxon>
        <taxon>Hypocreales</taxon>
        <taxon>Hypocreaceae</taxon>
        <taxon>Trichoderma</taxon>
    </lineage>
</organism>
<dbReference type="InterPro" id="IPR003439">
    <property type="entry name" value="ABC_transporter-like_ATP-bd"/>
</dbReference>
<dbReference type="AlphaFoldDB" id="A0A2T3Z6K2"/>
<dbReference type="FunFam" id="3.40.50.300:FF:000221">
    <property type="entry name" value="Multidrug ABC transporter ATP-binding protein"/>
    <property type="match status" value="1"/>
</dbReference>
<evidence type="ECO:0000313" key="12">
    <source>
        <dbReference type="Proteomes" id="UP000240493"/>
    </source>
</evidence>
<dbReference type="OrthoDB" id="6500128at2759"/>
<dbReference type="Proteomes" id="UP000240493">
    <property type="component" value="Unassembled WGS sequence"/>
</dbReference>
<accession>A0A2T3Z6K2</accession>
<sequence>MFEGYCSTTLKERLFAHVMRQSGDFHDNKELDGLNGGLDLHFLIKMIIDMISTAIDLTLAAGYLTAILGPHTTVIIFVILALYTFISQKLFLAELYIQNSAVLNEFRIRSAAINLWRTVAYNNGIQFEIERYLSTVREALKIQTKKAYRSNVESLQMGLISSGAKALAQYCMVYQIIQGRASPSDFIIFISYWDKVNNSFTWLFRTIKHVPNSFSRIKWLTIALRHTPAVPHRPNAKRLEKCDGQIEFENVSFGFGDAKLILDDVSFSVKPGEFVAIVGRTGAGKSTIFNLLTLLYPPRNGSVYIDNHNIHDSAVDDVRKYIAIVPQSPELFPGSIMYNLKYANNQASDGDVRKICEMVGLDKEITESMGGYDAQVGQRGEKLSGGQRQRMALAKASLKSAPIVLLDEPFSSLDADTSKKIRDHNLWHRATCLMITHKLSEVKGASRIIVLDNGKIVENDSHERLMNKRGRYYELWLAQSDEIPRARDCLG</sequence>
<proteinExistence type="predicted"/>
<dbReference type="GO" id="GO:0016887">
    <property type="term" value="F:ATP hydrolysis activity"/>
    <property type="evidence" value="ECO:0007669"/>
    <property type="project" value="InterPro"/>
</dbReference>
<dbReference type="EMBL" id="KZ679263">
    <property type="protein sequence ID" value="PTB40380.1"/>
    <property type="molecule type" value="Genomic_DNA"/>
</dbReference>
<dbReference type="Gene3D" id="3.40.50.300">
    <property type="entry name" value="P-loop containing nucleotide triphosphate hydrolases"/>
    <property type="match status" value="1"/>
</dbReference>
<dbReference type="PANTHER" id="PTHR24221">
    <property type="entry name" value="ATP-BINDING CASSETTE SUB-FAMILY B"/>
    <property type="match status" value="1"/>
</dbReference>
<dbReference type="Gene3D" id="1.20.1560.10">
    <property type="entry name" value="ABC transporter type 1, transmembrane domain"/>
    <property type="match status" value="1"/>
</dbReference>
<dbReference type="SUPFAM" id="SSF90123">
    <property type="entry name" value="ABC transporter transmembrane region"/>
    <property type="match status" value="1"/>
</dbReference>
<keyword evidence="6" id="KW-0067">ATP-binding</keyword>
<evidence type="ECO:0000259" key="10">
    <source>
        <dbReference type="PROSITE" id="PS50929"/>
    </source>
</evidence>
<dbReference type="GO" id="GO:0005886">
    <property type="term" value="C:plasma membrane"/>
    <property type="evidence" value="ECO:0007669"/>
    <property type="project" value="UniProtKB-SubCell"/>
</dbReference>
<dbReference type="Pfam" id="PF00664">
    <property type="entry name" value="ABC_membrane"/>
    <property type="match status" value="1"/>
</dbReference>
<dbReference type="InterPro" id="IPR036640">
    <property type="entry name" value="ABC1_TM_sf"/>
</dbReference>
<dbReference type="PROSITE" id="PS50893">
    <property type="entry name" value="ABC_TRANSPORTER_2"/>
    <property type="match status" value="1"/>
</dbReference>
<dbReference type="InterPro" id="IPR027417">
    <property type="entry name" value="P-loop_NTPase"/>
</dbReference>
<dbReference type="GO" id="GO:0140359">
    <property type="term" value="F:ABC-type transporter activity"/>
    <property type="evidence" value="ECO:0007669"/>
    <property type="project" value="InterPro"/>
</dbReference>
<gene>
    <name evidence="11" type="ORF">M441DRAFT_143077</name>
</gene>
<evidence type="ECO:0000256" key="7">
    <source>
        <dbReference type="ARBA" id="ARBA00022989"/>
    </source>
</evidence>
<reference evidence="11 12" key="1">
    <citation type="submission" date="2016-07" db="EMBL/GenBank/DDBJ databases">
        <title>Multiple horizontal gene transfer events from other fungi enriched the ability of initially mycotrophic Trichoderma (Ascomycota) to feed on dead plant biomass.</title>
        <authorList>
            <consortium name="DOE Joint Genome Institute"/>
            <person name="Aerts A."/>
            <person name="Atanasova L."/>
            <person name="Chenthamara K."/>
            <person name="Zhang J."/>
            <person name="Grujic M."/>
            <person name="Henrissat B."/>
            <person name="Kuo A."/>
            <person name="Salamov A."/>
            <person name="Lipzen A."/>
            <person name="Labutti K."/>
            <person name="Barry K."/>
            <person name="Miao Y."/>
            <person name="Rahimi M.J."/>
            <person name="Shen Q."/>
            <person name="Grigoriev I.V."/>
            <person name="Kubicek C.P."/>
            <person name="Druzhinina I.S."/>
        </authorList>
    </citation>
    <scope>NUCLEOTIDE SEQUENCE [LARGE SCALE GENOMIC DNA]</scope>
    <source>
        <strain evidence="11 12">CBS 433.97</strain>
    </source>
</reference>
<evidence type="ECO:0000259" key="9">
    <source>
        <dbReference type="PROSITE" id="PS50893"/>
    </source>
</evidence>
<evidence type="ECO:0000256" key="1">
    <source>
        <dbReference type="ARBA" id="ARBA00004651"/>
    </source>
</evidence>